<evidence type="ECO:0000259" key="1">
    <source>
        <dbReference type="Pfam" id="PF03732"/>
    </source>
</evidence>
<reference evidence="2 3" key="1">
    <citation type="journal article" date="2017" name="Nat. Commun.">
        <title>Genome assembly with in vitro proximity ligation data and whole-genome triplication in lettuce.</title>
        <authorList>
            <person name="Reyes-Chin-Wo S."/>
            <person name="Wang Z."/>
            <person name="Yang X."/>
            <person name="Kozik A."/>
            <person name="Arikit S."/>
            <person name="Song C."/>
            <person name="Xia L."/>
            <person name="Froenicke L."/>
            <person name="Lavelle D.O."/>
            <person name="Truco M.J."/>
            <person name="Xia R."/>
            <person name="Zhu S."/>
            <person name="Xu C."/>
            <person name="Xu H."/>
            <person name="Xu X."/>
            <person name="Cox K."/>
            <person name="Korf I."/>
            <person name="Meyers B.C."/>
            <person name="Michelmore R.W."/>
        </authorList>
    </citation>
    <scope>NUCLEOTIDE SEQUENCE [LARGE SCALE GENOMIC DNA]</scope>
    <source>
        <strain evidence="3">cv. Salinas</strain>
        <tissue evidence="2">Seedlings</tissue>
    </source>
</reference>
<sequence length="104" mass="12242">MAWEDLKTMTLEEYCPRGEVQKLEQELWNLTIKDSDIEGYIARFSDLAILCPGMITFESKKVKRLFGGLLPRFKGMRLLQTQQCLTKPNASRKSYMTMRYKRAR</sequence>
<protein>
    <recommendedName>
        <fullName evidence="1">Retrotransposon gag domain-containing protein</fullName>
    </recommendedName>
</protein>
<dbReference type="AlphaFoldDB" id="A0A9R1VW37"/>
<comment type="caution">
    <text evidence="2">The sequence shown here is derived from an EMBL/GenBank/DDBJ whole genome shotgun (WGS) entry which is preliminary data.</text>
</comment>
<gene>
    <name evidence="2" type="ORF">LSAT_V11C400158940</name>
</gene>
<keyword evidence="3" id="KW-1185">Reference proteome</keyword>
<organism evidence="2 3">
    <name type="scientific">Lactuca sativa</name>
    <name type="common">Garden lettuce</name>
    <dbReference type="NCBI Taxonomy" id="4236"/>
    <lineage>
        <taxon>Eukaryota</taxon>
        <taxon>Viridiplantae</taxon>
        <taxon>Streptophyta</taxon>
        <taxon>Embryophyta</taxon>
        <taxon>Tracheophyta</taxon>
        <taxon>Spermatophyta</taxon>
        <taxon>Magnoliopsida</taxon>
        <taxon>eudicotyledons</taxon>
        <taxon>Gunneridae</taxon>
        <taxon>Pentapetalae</taxon>
        <taxon>asterids</taxon>
        <taxon>campanulids</taxon>
        <taxon>Asterales</taxon>
        <taxon>Asteraceae</taxon>
        <taxon>Cichorioideae</taxon>
        <taxon>Cichorieae</taxon>
        <taxon>Lactucinae</taxon>
        <taxon>Lactuca</taxon>
    </lineage>
</organism>
<dbReference type="Proteomes" id="UP000235145">
    <property type="component" value="Unassembled WGS sequence"/>
</dbReference>
<accession>A0A9R1VW37</accession>
<name>A0A9R1VW37_LACSA</name>
<dbReference type="EMBL" id="NBSK02000004">
    <property type="protein sequence ID" value="KAJ0212968.1"/>
    <property type="molecule type" value="Genomic_DNA"/>
</dbReference>
<evidence type="ECO:0000313" key="3">
    <source>
        <dbReference type="Proteomes" id="UP000235145"/>
    </source>
</evidence>
<dbReference type="InterPro" id="IPR005162">
    <property type="entry name" value="Retrotrans_gag_dom"/>
</dbReference>
<evidence type="ECO:0000313" key="2">
    <source>
        <dbReference type="EMBL" id="KAJ0212968.1"/>
    </source>
</evidence>
<proteinExistence type="predicted"/>
<feature type="domain" description="Retrotransposon gag" evidence="1">
    <location>
        <begin position="2"/>
        <end position="70"/>
    </location>
</feature>
<dbReference type="Pfam" id="PF03732">
    <property type="entry name" value="Retrotrans_gag"/>
    <property type="match status" value="1"/>
</dbReference>